<reference evidence="6 7" key="1">
    <citation type="submission" date="2019-10" db="EMBL/GenBank/DDBJ databases">
        <title>Alkaliphilus serpentinus sp. nov. and Alkaliphilus pronyensis sp. nov., two novel anaerobic alkaliphilic species isolated from the serpentinized-hosted hydrothermal field of the Prony Bay (New Caledonia).</title>
        <authorList>
            <person name="Postec A."/>
        </authorList>
    </citation>
    <scope>NUCLEOTIDE SEQUENCE [LARGE SCALE GENOMIC DNA]</scope>
    <source>
        <strain evidence="6 7">LacV</strain>
    </source>
</reference>
<keyword evidence="7" id="KW-1185">Reference proteome</keyword>
<dbReference type="RefSeq" id="WP_151861645.1">
    <property type="nucleotide sequence ID" value="NZ_WBZC01000040.1"/>
</dbReference>
<feature type="transmembrane region" description="Helical" evidence="5">
    <location>
        <begin position="145"/>
        <end position="164"/>
    </location>
</feature>
<evidence type="ECO:0000313" key="6">
    <source>
        <dbReference type="EMBL" id="KAB3533502.1"/>
    </source>
</evidence>
<dbReference type="PANTHER" id="PTHR31610:SF0">
    <property type="entry name" value="SLC26A_SULP TRANSPORTER DOMAIN-CONTAINING PROTEIN"/>
    <property type="match status" value="1"/>
</dbReference>
<dbReference type="GO" id="GO:0016020">
    <property type="term" value="C:membrane"/>
    <property type="evidence" value="ECO:0007669"/>
    <property type="project" value="UniProtKB-SubCell"/>
</dbReference>
<evidence type="ECO:0000256" key="4">
    <source>
        <dbReference type="ARBA" id="ARBA00023136"/>
    </source>
</evidence>
<dbReference type="EMBL" id="WBZC01000040">
    <property type="protein sequence ID" value="KAB3533502.1"/>
    <property type="molecule type" value="Genomic_DNA"/>
</dbReference>
<feature type="transmembrane region" description="Helical" evidence="5">
    <location>
        <begin position="414"/>
        <end position="433"/>
    </location>
</feature>
<evidence type="ECO:0000256" key="2">
    <source>
        <dbReference type="ARBA" id="ARBA00022692"/>
    </source>
</evidence>
<feature type="transmembrane region" description="Helical" evidence="5">
    <location>
        <begin position="194"/>
        <end position="212"/>
    </location>
</feature>
<sequence length="507" mass="54448">MTKIIYPWFKREDIDGFFALFQNNLANFVLIAVTMIAIGYPGSIVYGRVIPGAAISVLVGNLYYARMAGRLAIKENRTDVTALSYGISTPVMFIYLFGVLKPALDLTGDPEIAWKIGMAACLLGGAVEALGSIIGKWVRDNLPRASMLGALAGVAFTFIGGELFFRTFEMPVIGMIVLAIILIGLIAKKAMPFRIPASLFAIIIGTVLAYTLRQSDVSQIAAGLDTVGFYPPLPTLGFIEGIQYLTGPLLSLLAILLPISIYNFIETMNNVEAMASAGDNYNVQEAQLADGVGTMIGSLFGGVFPTTVYIASIGSKWMGAGRGYSVVNGIMFMLASTFGIVAAVSKIIPVPVIAPILVFVGISMISQAFGSVKQKHYPAIVLAMFPYFGNYIMTRFGKAAGDVVNNISTGIVPLGQGAMFSGLIWGAILVYILDNDYKKAAIASGAGALLAATGFMHAPKLSFLYDYQYALGYLVMGAMFIIFNYAFKDKLEREGKLEEDVVLDFQD</sequence>
<feature type="transmembrane region" description="Helical" evidence="5">
    <location>
        <begin position="326"/>
        <end position="344"/>
    </location>
</feature>
<dbReference type="OrthoDB" id="3320984at2"/>
<keyword evidence="2 5" id="KW-0812">Transmembrane</keyword>
<feature type="transmembrane region" description="Helical" evidence="5">
    <location>
        <begin position="470"/>
        <end position="487"/>
    </location>
</feature>
<proteinExistence type="predicted"/>
<feature type="transmembrane region" description="Helical" evidence="5">
    <location>
        <begin position="46"/>
        <end position="64"/>
    </location>
</feature>
<gene>
    <name evidence="6" type="ORF">F8154_10900</name>
</gene>
<protein>
    <submittedName>
        <fullName evidence="6">NCS2 family permease</fullName>
    </submittedName>
</protein>
<evidence type="ECO:0000256" key="5">
    <source>
        <dbReference type="SAM" id="Phobius"/>
    </source>
</evidence>
<organism evidence="6 7">
    <name type="scientific">Alkaliphilus pronyensis</name>
    <dbReference type="NCBI Taxonomy" id="1482732"/>
    <lineage>
        <taxon>Bacteria</taxon>
        <taxon>Bacillati</taxon>
        <taxon>Bacillota</taxon>
        <taxon>Clostridia</taxon>
        <taxon>Peptostreptococcales</taxon>
        <taxon>Natronincolaceae</taxon>
        <taxon>Alkaliphilus</taxon>
    </lineage>
</organism>
<evidence type="ECO:0000256" key="1">
    <source>
        <dbReference type="ARBA" id="ARBA00004141"/>
    </source>
</evidence>
<feature type="transmembrane region" description="Helical" evidence="5">
    <location>
        <begin position="350"/>
        <end position="370"/>
    </location>
</feature>
<dbReference type="Proteomes" id="UP000432715">
    <property type="component" value="Unassembled WGS sequence"/>
</dbReference>
<feature type="transmembrane region" description="Helical" evidence="5">
    <location>
        <begin position="170"/>
        <end position="187"/>
    </location>
</feature>
<keyword evidence="4 5" id="KW-0472">Membrane</keyword>
<keyword evidence="3 5" id="KW-1133">Transmembrane helix</keyword>
<feature type="transmembrane region" description="Helical" evidence="5">
    <location>
        <begin position="377"/>
        <end position="394"/>
    </location>
</feature>
<comment type="caution">
    <text evidence="6">The sequence shown here is derived from an EMBL/GenBank/DDBJ whole genome shotgun (WGS) entry which is preliminary data.</text>
</comment>
<accession>A0A6I0F7U4</accession>
<feature type="transmembrane region" description="Helical" evidence="5">
    <location>
        <begin position="242"/>
        <end position="265"/>
    </location>
</feature>
<feature type="transmembrane region" description="Helical" evidence="5">
    <location>
        <begin position="80"/>
        <end position="100"/>
    </location>
</feature>
<dbReference type="GO" id="GO:0015205">
    <property type="term" value="F:nucleobase transmembrane transporter activity"/>
    <property type="evidence" value="ECO:0007669"/>
    <property type="project" value="UniProtKB-ARBA"/>
</dbReference>
<dbReference type="PANTHER" id="PTHR31610">
    <property type="entry name" value="SLR0360 PROTEIN"/>
    <property type="match status" value="1"/>
</dbReference>
<dbReference type="Pfam" id="PF00860">
    <property type="entry name" value="Xan_ur_permease"/>
    <property type="match status" value="1"/>
</dbReference>
<dbReference type="AlphaFoldDB" id="A0A6I0F7U4"/>
<feature type="transmembrane region" description="Helical" evidence="5">
    <location>
        <begin position="112"/>
        <end position="133"/>
    </location>
</feature>
<evidence type="ECO:0000256" key="3">
    <source>
        <dbReference type="ARBA" id="ARBA00022989"/>
    </source>
</evidence>
<name>A0A6I0F7U4_9FIRM</name>
<feature type="transmembrane region" description="Helical" evidence="5">
    <location>
        <begin position="20"/>
        <end position="40"/>
    </location>
</feature>
<evidence type="ECO:0000313" key="7">
    <source>
        <dbReference type="Proteomes" id="UP000432715"/>
    </source>
</evidence>
<feature type="transmembrane region" description="Helical" evidence="5">
    <location>
        <begin position="440"/>
        <end position="458"/>
    </location>
</feature>
<dbReference type="InterPro" id="IPR006043">
    <property type="entry name" value="NCS2"/>
</dbReference>
<comment type="subcellular location">
    <subcellularLocation>
        <location evidence="1">Membrane</location>
        <topology evidence="1">Multi-pass membrane protein</topology>
    </subcellularLocation>
</comment>